<dbReference type="InterPro" id="IPR008974">
    <property type="entry name" value="TRAF-like"/>
</dbReference>
<protein>
    <recommendedName>
        <fullName evidence="3">MATH domain-containing protein</fullName>
    </recommendedName>
</protein>
<dbReference type="EnsemblPlants" id="TraesCS3B02G355100.1">
    <property type="protein sequence ID" value="TraesCS3B02G355100.1.cds1"/>
    <property type="gene ID" value="TraesCS3B02G355100"/>
</dbReference>
<dbReference type="Gramene" id="TraesCLE_scaffold_073444_01G000200.1">
    <property type="protein sequence ID" value="TraesCLE_scaffold_073444_01G000200.1"/>
    <property type="gene ID" value="TraesCLE_scaffold_073444_01G000200"/>
</dbReference>
<dbReference type="Gramene" id="TraesSYM3B03G01715120.1">
    <property type="protein sequence ID" value="TraesSYM3B03G01715120.1.CDS1"/>
    <property type="gene ID" value="TraesSYM3B03G01715120"/>
</dbReference>
<dbReference type="InterPro" id="IPR045005">
    <property type="entry name" value="BPM1-6"/>
</dbReference>
<dbReference type="OMA" id="TIIMVER"/>
<dbReference type="AlphaFoldDB" id="A0A3B6FRB9"/>
<organism evidence="1">
    <name type="scientific">Triticum aestivum</name>
    <name type="common">Wheat</name>
    <dbReference type="NCBI Taxonomy" id="4565"/>
    <lineage>
        <taxon>Eukaryota</taxon>
        <taxon>Viridiplantae</taxon>
        <taxon>Streptophyta</taxon>
        <taxon>Embryophyta</taxon>
        <taxon>Tracheophyta</taxon>
        <taxon>Spermatophyta</taxon>
        <taxon>Magnoliopsida</taxon>
        <taxon>Liliopsida</taxon>
        <taxon>Poales</taxon>
        <taxon>Poaceae</taxon>
        <taxon>BOP clade</taxon>
        <taxon>Pooideae</taxon>
        <taxon>Triticodae</taxon>
        <taxon>Triticeae</taxon>
        <taxon>Triticinae</taxon>
        <taxon>Triticum</taxon>
    </lineage>
</organism>
<dbReference type="Gramene" id="TraesCS3B02G355100.1">
    <property type="protein sequence ID" value="TraesCS3B02G355100.1.cds1"/>
    <property type="gene ID" value="TraesCS3B02G355100"/>
</dbReference>
<evidence type="ECO:0008006" key="3">
    <source>
        <dbReference type="Google" id="ProtNLM"/>
    </source>
</evidence>
<dbReference type="PANTHER" id="PTHR26379">
    <property type="entry name" value="BTB/POZ AND MATH DOMAIN-CONTAINING PROTEIN 1"/>
    <property type="match status" value="1"/>
</dbReference>
<evidence type="ECO:0000313" key="2">
    <source>
        <dbReference type="Proteomes" id="UP000019116"/>
    </source>
</evidence>
<dbReference type="Proteomes" id="UP000019116">
    <property type="component" value="Chromosome 3B"/>
</dbReference>
<dbReference type="CDD" id="cd00121">
    <property type="entry name" value="MATH"/>
    <property type="match status" value="1"/>
</dbReference>
<evidence type="ECO:0000313" key="1">
    <source>
        <dbReference type="EnsemblPlants" id="TraesCS3B02G355100.1.cds1"/>
    </source>
</evidence>
<dbReference type="InterPro" id="IPR002083">
    <property type="entry name" value="MATH/TRAF_dom"/>
</dbReference>
<sequence length="351" mass="39728">MGATASHPSPRDEMPLHVRISDYSNLVRVPLLHRETVRTFSFGGILWIITVEPKQFNEGLADRIHVWVDLHSRFRYKPDLVLQGIDISMEVLDVTGENTVFHEETNGMLESDRVLIMVLYRRELEASSCVRDDTFTLRCTLTKQQATWWRVFSKPNEPASLEPQVAMAGSNMLTIGSFYKLKATLRGGECTYSTHFAVGGCRWYFQFSPTGVISLVRASKGTAPTTAEFSFELEGVVNLESEKMTHTFNHANSRYFYRCRLEPSTSAMDDHLIVRCRLTIIMVERLSLPHATIAVEKIPRKIMVEKPSLPVDKIPQKITVEKPSLPPAAIRITATPHTESVQTPLLSAMYD</sequence>
<accession>A0A3B6FRB9</accession>
<dbReference type="OrthoDB" id="192247at2759"/>
<keyword evidence="2" id="KW-1185">Reference proteome</keyword>
<dbReference type="STRING" id="4565.A0A3B6FRB9"/>
<dbReference type="GO" id="GO:0016567">
    <property type="term" value="P:protein ubiquitination"/>
    <property type="evidence" value="ECO:0007669"/>
    <property type="project" value="InterPro"/>
</dbReference>
<proteinExistence type="predicted"/>
<reference evidence="1" key="1">
    <citation type="submission" date="2018-08" db="EMBL/GenBank/DDBJ databases">
        <authorList>
            <person name="Rossello M."/>
        </authorList>
    </citation>
    <scope>NUCLEOTIDE SEQUENCE [LARGE SCALE GENOMIC DNA]</scope>
    <source>
        <strain evidence="1">cv. Chinese Spring</strain>
    </source>
</reference>
<name>A0A3B6FRB9_WHEAT</name>
<dbReference type="Gramene" id="TraesCS3B03G0900800.1">
    <property type="protein sequence ID" value="TraesCS3B03G0900800.1.CDS1"/>
    <property type="gene ID" value="TraesCS3B03G0900800"/>
</dbReference>
<dbReference type="SUPFAM" id="SSF49599">
    <property type="entry name" value="TRAF domain-like"/>
    <property type="match status" value="2"/>
</dbReference>
<reference evidence="1" key="2">
    <citation type="submission" date="2018-10" db="UniProtKB">
        <authorList>
            <consortium name="EnsemblPlants"/>
        </authorList>
    </citation>
    <scope>IDENTIFICATION</scope>
</reference>
<dbReference type="PANTHER" id="PTHR26379:SF453">
    <property type="entry name" value="MATH DOMAIN-CONTAINING PROTEIN"/>
    <property type="match status" value="1"/>
</dbReference>
<dbReference type="Gene3D" id="2.60.210.10">
    <property type="entry name" value="Apoptosis, Tumor Necrosis Factor Receptor Associated Protein 2, Chain A"/>
    <property type="match status" value="1"/>
</dbReference>